<accession>A0ACD1HPU6</accession>
<organism evidence="1 2">
    <name type="scientific">Aspergillus aculeatinus CBS 121060</name>
    <dbReference type="NCBI Taxonomy" id="1448322"/>
    <lineage>
        <taxon>Eukaryota</taxon>
        <taxon>Fungi</taxon>
        <taxon>Dikarya</taxon>
        <taxon>Ascomycota</taxon>
        <taxon>Pezizomycotina</taxon>
        <taxon>Eurotiomycetes</taxon>
        <taxon>Eurotiomycetidae</taxon>
        <taxon>Eurotiales</taxon>
        <taxon>Aspergillaceae</taxon>
        <taxon>Aspergillus</taxon>
        <taxon>Aspergillus subgen. Circumdati</taxon>
    </lineage>
</organism>
<keyword evidence="2" id="KW-1185">Reference proteome</keyword>
<reference evidence="1" key="1">
    <citation type="submission" date="2018-02" db="EMBL/GenBank/DDBJ databases">
        <title>The genomes of Aspergillus section Nigri reveals drivers in fungal speciation.</title>
        <authorList>
            <consortium name="DOE Joint Genome Institute"/>
            <person name="Vesth T.C."/>
            <person name="Nybo J."/>
            <person name="Theobald S."/>
            <person name="Brandl J."/>
            <person name="Frisvad J.C."/>
            <person name="Nielsen K.F."/>
            <person name="Lyhne E.K."/>
            <person name="Kogle M.E."/>
            <person name="Kuo A."/>
            <person name="Riley R."/>
            <person name="Clum A."/>
            <person name="Nolan M."/>
            <person name="Lipzen A."/>
            <person name="Salamov A."/>
            <person name="Henrissat B."/>
            <person name="Wiebenga A."/>
            <person name="De vries R.P."/>
            <person name="Grigoriev I.V."/>
            <person name="Mortensen U.H."/>
            <person name="Andersen M.R."/>
            <person name="Baker S.E."/>
        </authorList>
    </citation>
    <scope>NUCLEOTIDE SEQUENCE</scope>
    <source>
        <strain evidence="1">CBS 121060</strain>
    </source>
</reference>
<evidence type="ECO:0000313" key="1">
    <source>
        <dbReference type="EMBL" id="RAH75615.1"/>
    </source>
</evidence>
<proteinExistence type="predicted"/>
<sequence>MTLINISITSDPVCPWCYIGYRRLTKALRLYQKTYPGGGQDAIRITWKPYILDANAPMESIPYMGTLPRDTLSPIHNRILIDLAERMTQKLGPEKVPHAQAHLQRLGRADGIHFRFGGRIGSTLPAHQVIMLSQLQDQWHTSESALTGSDTGVGAAALVEAIFEAHFEREQDITDVETLVRLAGQAGMDECVARSWLDEGRGVAEIQQEALRAREEGIVGVPYFQFGEGERMRSLSGGQEVAEFLEALIAHKEGLEATDASSGVRGVACAGDTC</sequence>
<dbReference type="EMBL" id="KZ824933">
    <property type="protein sequence ID" value="RAH75615.1"/>
    <property type="molecule type" value="Genomic_DNA"/>
</dbReference>
<protein>
    <submittedName>
        <fullName evidence="1">Thioredoxin-like protein</fullName>
    </submittedName>
</protein>
<gene>
    <name evidence="1" type="ORF">BO66DRAFT_387479</name>
</gene>
<evidence type="ECO:0000313" key="2">
    <source>
        <dbReference type="Proteomes" id="UP000249661"/>
    </source>
</evidence>
<name>A0ACD1HPU6_9EURO</name>
<dbReference type="Proteomes" id="UP000249661">
    <property type="component" value="Unassembled WGS sequence"/>
</dbReference>